<keyword evidence="2" id="KW-1185">Reference proteome</keyword>
<protein>
    <submittedName>
        <fullName evidence="1">Asparaginase</fullName>
    </submittedName>
</protein>
<dbReference type="PANTHER" id="PTHR42110:SF1">
    <property type="entry name" value="L-ASPARAGINASE, PUTATIVE (AFU_ORTHOLOGUE AFUA_3G11890)-RELATED"/>
    <property type="match status" value="1"/>
</dbReference>
<comment type="caution">
    <text evidence="1">The sequence shown here is derived from an EMBL/GenBank/DDBJ whole genome shotgun (WGS) entry which is preliminary data.</text>
</comment>
<reference evidence="2" key="1">
    <citation type="journal article" date="2019" name="Int. J. Syst. Evol. Microbiol.">
        <title>The Global Catalogue of Microorganisms (GCM) 10K type strain sequencing project: providing services to taxonomists for standard genome sequencing and annotation.</title>
        <authorList>
            <consortium name="The Broad Institute Genomics Platform"/>
            <consortium name="The Broad Institute Genome Sequencing Center for Infectious Disease"/>
            <person name="Wu L."/>
            <person name="Ma J."/>
        </authorList>
    </citation>
    <scope>NUCLEOTIDE SEQUENCE [LARGE SCALE GENOMIC DNA]</scope>
    <source>
        <strain evidence="2">JCM 13249</strain>
    </source>
</reference>
<gene>
    <name evidence="1" type="ORF">GCM10009681_48860</name>
</gene>
<dbReference type="PANTHER" id="PTHR42110">
    <property type="entry name" value="L-ASPARAGINASE, PUTATIVE (AFU_ORTHOLOGUE AFUA_3G11890)-RELATED"/>
    <property type="match status" value="1"/>
</dbReference>
<dbReference type="RefSeq" id="WP_344086555.1">
    <property type="nucleotide sequence ID" value="NZ_BAAALS010000030.1"/>
</dbReference>
<dbReference type="EMBL" id="BAAALS010000030">
    <property type="protein sequence ID" value="GAA1771634.1"/>
    <property type="molecule type" value="Genomic_DNA"/>
</dbReference>
<dbReference type="Proteomes" id="UP001500655">
    <property type="component" value="Unassembled WGS sequence"/>
</dbReference>
<name>A0ABP4XD98_9ACTN</name>
<evidence type="ECO:0000313" key="1">
    <source>
        <dbReference type="EMBL" id="GAA1771634.1"/>
    </source>
</evidence>
<dbReference type="InterPro" id="IPR010349">
    <property type="entry name" value="Asparaginase_II"/>
</dbReference>
<evidence type="ECO:0000313" key="2">
    <source>
        <dbReference type="Proteomes" id="UP001500655"/>
    </source>
</evidence>
<organism evidence="1 2">
    <name type="scientific">Luedemannella helvata</name>
    <dbReference type="NCBI Taxonomy" id="349315"/>
    <lineage>
        <taxon>Bacteria</taxon>
        <taxon>Bacillati</taxon>
        <taxon>Actinomycetota</taxon>
        <taxon>Actinomycetes</taxon>
        <taxon>Micromonosporales</taxon>
        <taxon>Micromonosporaceae</taxon>
        <taxon>Luedemannella</taxon>
    </lineage>
</organism>
<accession>A0ABP4XD98</accession>
<sequence>MAVYQGGELLAEVVRSGFVEGRHLGSVAVLGADGTLVASAGDPHGPIFPRSSNKPMQAVGMLRAGLRLPDPGDLALVAASHFGEPPHIERVRAMLRTGGLSPLTDLRCPPELPLGEAARAGVLRAGDGPQRIYMNCSGKHAGMLLTCLVDGWPTDDYRAVDHPLQVTLRDTVAELAGEAPAATGVDGCGAPVLALSLAGLAGAFLRLVTAPVGSAERTVADAMRAHPELVSGTGADDARLMRGVPGLLSKGGAEGVLAMAIPAVGAVAIKIDDGALRARMPVAVAALRRLGVAADAFDDVAPVPLLGGGVPVGAVRAAGWAAGDP</sequence>
<dbReference type="Pfam" id="PF06089">
    <property type="entry name" value="Asparaginase_II"/>
    <property type="match status" value="1"/>
</dbReference>
<proteinExistence type="predicted"/>